<protein>
    <submittedName>
        <fullName evidence="2">Cyclase</fullName>
    </submittedName>
</protein>
<accession>D6U1Z9</accession>
<dbReference type="Pfam" id="PF00753">
    <property type="entry name" value="Lactamase_B"/>
    <property type="match status" value="1"/>
</dbReference>
<dbReference type="AlphaFoldDB" id="D6U1Z9"/>
<dbReference type="RefSeq" id="WP_007917929.1">
    <property type="nucleotide sequence ID" value="NZ_ADVG01000004.1"/>
</dbReference>
<name>D6U1Z9_KTERA</name>
<gene>
    <name evidence="2" type="ORF">Krac_1516</name>
</gene>
<dbReference type="Proteomes" id="UP000004508">
    <property type="component" value="Unassembled WGS sequence"/>
</dbReference>
<dbReference type="Gene3D" id="3.60.15.10">
    <property type="entry name" value="Ribonuclease Z/Hydroxyacylglutathione hydrolase-like"/>
    <property type="match status" value="1"/>
</dbReference>
<dbReference type="PANTHER" id="PTHR42951">
    <property type="entry name" value="METALLO-BETA-LACTAMASE DOMAIN-CONTAINING"/>
    <property type="match status" value="1"/>
</dbReference>
<dbReference type="InterPro" id="IPR050855">
    <property type="entry name" value="NDM-1-like"/>
</dbReference>
<evidence type="ECO:0000259" key="1">
    <source>
        <dbReference type="SMART" id="SM00849"/>
    </source>
</evidence>
<dbReference type="SUPFAM" id="SSF56281">
    <property type="entry name" value="Metallo-hydrolase/oxidoreductase"/>
    <property type="match status" value="1"/>
</dbReference>
<organism evidence="2 3">
    <name type="scientific">Ktedonobacter racemifer DSM 44963</name>
    <dbReference type="NCBI Taxonomy" id="485913"/>
    <lineage>
        <taxon>Bacteria</taxon>
        <taxon>Bacillati</taxon>
        <taxon>Chloroflexota</taxon>
        <taxon>Ktedonobacteria</taxon>
        <taxon>Ktedonobacterales</taxon>
        <taxon>Ktedonobacteraceae</taxon>
        <taxon>Ktedonobacter</taxon>
    </lineage>
</organism>
<dbReference type="InterPro" id="IPR001279">
    <property type="entry name" value="Metallo-B-lactamas"/>
</dbReference>
<dbReference type="eggNOG" id="COG0491">
    <property type="taxonomic scope" value="Bacteria"/>
</dbReference>
<reference evidence="2 3" key="1">
    <citation type="journal article" date="2011" name="Stand. Genomic Sci.">
        <title>Non-contiguous finished genome sequence and contextual data of the filamentous soil bacterium Ktedonobacter racemifer type strain (SOSP1-21).</title>
        <authorList>
            <person name="Chang Y.J."/>
            <person name="Land M."/>
            <person name="Hauser L."/>
            <person name="Chertkov O."/>
            <person name="Del Rio T.G."/>
            <person name="Nolan M."/>
            <person name="Copeland A."/>
            <person name="Tice H."/>
            <person name="Cheng J.F."/>
            <person name="Lucas S."/>
            <person name="Han C."/>
            <person name="Goodwin L."/>
            <person name="Pitluck S."/>
            <person name="Ivanova N."/>
            <person name="Ovchinikova G."/>
            <person name="Pati A."/>
            <person name="Chen A."/>
            <person name="Palaniappan K."/>
            <person name="Mavromatis K."/>
            <person name="Liolios K."/>
            <person name="Brettin T."/>
            <person name="Fiebig A."/>
            <person name="Rohde M."/>
            <person name="Abt B."/>
            <person name="Goker M."/>
            <person name="Detter J.C."/>
            <person name="Woyke T."/>
            <person name="Bristow J."/>
            <person name="Eisen J.A."/>
            <person name="Markowitz V."/>
            <person name="Hugenholtz P."/>
            <person name="Kyrpides N.C."/>
            <person name="Klenk H.P."/>
            <person name="Lapidus A."/>
        </authorList>
    </citation>
    <scope>NUCLEOTIDE SEQUENCE [LARGE SCALE GENOMIC DNA]</scope>
    <source>
        <strain evidence="3">DSM 44963</strain>
    </source>
</reference>
<dbReference type="STRING" id="485913.Krac_1516"/>
<evidence type="ECO:0000313" key="2">
    <source>
        <dbReference type="EMBL" id="EFH80883.1"/>
    </source>
</evidence>
<keyword evidence="3" id="KW-1185">Reference proteome</keyword>
<dbReference type="PANTHER" id="PTHR42951:SF4">
    <property type="entry name" value="ACYL-COENZYME A THIOESTERASE MBLAC2"/>
    <property type="match status" value="1"/>
</dbReference>
<dbReference type="EMBL" id="ADVG01000004">
    <property type="protein sequence ID" value="EFH80883.1"/>
    <property type="molecule type" value="Genomic_DNA"/>
</dbReference>
<proteinExistence type="predicted"/>
<dbReference type="InterPro" id="IPR036866">
    <property type="entry name" value="RibonucZ/Hydroxyglut_hydro"/>
</dbReference>
<sequence length="291" mass="31646">MSEWPKQIISEVADGIFAVIHGQGEMGVSNATFIVEQGRACVVDTMTFPEMAAQMAQAIERQGAHVDTVLNTHHHVDHMGGNAVFTGARILAHPRSIDAGQKLGFPVAVYEHLMPRFKEHFADLELVIPEPLPDPMPLPQEGEILTFMPAHTAADLAVWFPKSRVLLTGDVGFKGVVPLALNGLVSGWIEALNTLIALKPEVVVPGHGSLGTLEDLLVLRNYFTTIHNLGHEAVQAKLTLRDALAQFDPGPLGKWLESERHAINLERAMKEARGEISRIDLSAPVLSKPLG</sequence>
<dbReference type="CDD" id="cd16282">
    <property type="entry name" value="metallo-hydrolase-like_MBL-fold"/>
    <property type="match status" value="1"/>
</dbReference>
<dbReference type="SMART" id="SM00849">
    <property type="entry name" value="Lactamase_B"/>
    <property type="match status" value="1"/>
</dbReference>
<feature type="domain" description="Metallo-beta-lactamase" evidence="1">
    <location>
        <begin position="28"/>
        <end position="207"/>
    </location>
</feature>
<evidence type="ECO:0000313" key="3">
    <source>
        <dbReference type="Proteomes" id="UP000004508"/>
    </source>
</evidence>
<dbReference type="OrthoDB" id="420651at2"/>
<dbReference type="InParanoid" id="D6U1Z9"/>
<comment type="caution">
    <text evidence="2">The sequence shown here is derived from an EMBL/GenBank/DDBJ whole genome shotgun (WGS) entry which is preliminary data.</text>
</comment>